<gene>
    <name evidence="2" type="ORF">Scep_013206</name>
</gene>
<dbReference type="CDD" id="cd01098">
    <property type="entry name" value="PAN_AP_plant"/>
    <property type="match status" value="1"/>
</dbReference>
<dbReference type="PROSITE" id="PS50948">
    <property type="entry name" value="PAN"/>
    <property type="match status" value="1"/>
</dbReference>
<dbReference type="EMBL" id="JBBNAG010000005">
    <property type="protein sequence ID" value="KAK9133678.1"/>
    <property type="molecule type" value="Genomic_DNA"/>
</dbReference>
<protein>
    <recommendedName>
        <fullName evidence="1">Apple domain-containing protein</fullName>
    </recommendedName>
</protein>
<dbReference type="Proteomes" id="UP001419268">
    <property type="component" value="Unassembled WGS sequence"/>
</dbReference>
<dbReference type="AlphaFoldDB" id="A0AAP0JGL4"/>
<feature type="domain" description="Apple" evidence="1">
    <location>
        <begin position="1"/>
        <end position="56"/>
    </location>
</feature>
<comment type="caution">
    <text evidence="2">The sequence shown here is derived from an EMBL/GenBank/DDBJ whole genome shotgun (WGS) entry which is preliminary data.</text>
</comment>
<dbReference type="PANTHER" id="PTHR32444:SF247">
    <property type="entry name" value="OS01G0958200 PROTEIN"/>
    <property type="match status" value="1"/>
</dbReference>
<keyword evidence="3" id="KW-1185">Reference proteome</keyword>
<dbReference type="InterPro" id="IPR003609">
    <property type="entry name" value="Pan_app"/>
</dbReference>
<accession>A0AAP0JGL4</accession>
<dbReference type="Pfam" id="PF08276">
    <property type="entry name" value="PAN_2"/>
    <property type="match status" value="1"/>
</dbReference>
<proteinExistence type="predicted"/>
<evidence type="ECO:0000259" key="1">
    <source>
        <dbReference type="PROSITE" id="PS50948"/>
    </source>
</evidence>
<name>A0AAP0JGL4_9MAGN</name>
<dbReference type="PANTHER" id="PTHR32444">
    <property type="entry name" value="BULB-TYPE LECTIN DOMAIN-CONTAINING PROTEIN"/>
    <property type="match status" value="1"/>
</dbReference>
<organism evidence="2 3">
    <name type="scientific">Stephania cephalantha</name>
    <dbReference type="NCBI Taxonomy" id="152367"/>
    <lineage>
        <taxon>Eukaryota</taxon>
        <taxon>Viridiplantae</taxon>
        <taxon>Streptophyta</taxon>
        <taxon>Embryophyta</taxon>
        <taxon>Tracheophyta</taxon>
        <taxon>Spermatophyta</taxon>
        <taxon>Magnoliopsida</taxon>
        <taxon>Ranunculales</taxon>
        <taxon>Menispermaceae</taxon>
        <taxon>Menispermoideae</taxon>
        <taxon>Cissampelideae</taxon>
        <taxon>Stephania</taxon>
    </lineage>
</organism>
<evidence type="ECO:0000313" key="3">
    <source>
        <dbReference type="Proteomes" id="UP001419268"/>
    </source>
</evidence>
<evidence type="ECO:0000313" key="2">
    <source>
        <dbReference type="EMBL" id="KAK9133678.1"/>
    </source>
</evidence>
<sequence length="60" mass="6643">MSLAECEEKCLKNCSCTAYAIADVIENRGCLLWTGELLDVIGLMSHGQDLYLIKDGSFRT</sequence>
<reference evidence="2 3" key="1">
    <citation type="submission" date="2024-01" db="EMBL/GenBank/DDBJ databases">
        <title>Genome assemblies of Stephania.</title>
        <authorList>
            <person name="Yang L."/>
        </authorList>
    </citation>
    <scope>NUCLEOTIDE SEQUENCE [LARGE SCALE GENOMIC DNA]</scope>
    <source>
        <strain evidence="2">JXDWG</strain>
        <tissue evidence="2">Leaf</tissue>
    </source>
</reference>